<dbReference type="InterPro" id="IPR001173">
    <property type="entry name" value="Glyco_trans_2-like"/>
</dbReference>
<evidence type="ECO:0000259" key="2">
    <source>
        <dbReference type="Pfam" id="PF00535"/>
    </source>
</evidence>
<feature type="repeat" description="TPR" evidence="1">
    <location>
        <begin position="194"/>
        <end position="227"/>
    </location>
</feature>
<dbReference type="SUPFAM" id="SSF53448">
    <property type="entry name" value="Nucleotide-diphospho-sugar transferases"/>
    <property type="match status" value="1"/>
</dbReference>
<dbReference type="RefSeq" id="WP_283926035.1">
    <property type="nucleotide sequence ID" value="NZ_CP126084.1"/>
</dbReference>
<feature type="domain" description="Glycosyltransferase 2-like" evidence="2">
    <location>
        <begin position="7"/>
        <end position="91"/>
    </location>
</feature>
<organism evidence="3 4">
    <name type="scientific">Paenibacillus woosongensis</name>
    <dbReference type="NCBI Taxonomy" id="307580"/>
    <lineage>
        <taxon>Bacteria</taxon>
        <taxon>Bacillati</taxon>
        <taxon>Bacillota</taxon>
        <taxon>Bacilli</taxon>
        <taxon>Bacillales</taxon>
        <taxon>Paenibacillaceae</taxon>
        <taxon>Paenibacillus</taxon>
    </lineage>
</organism>
<dbReference type="Gene3D" id="3.90.550.10">
    <property type="entry name" value="Spore Coat Polysaccharide Biosynthesis Protein SpsA, Chain A"/>
    <property type="match status" value="1"/>
</dbReference>
<dbReference type="KEGG" id="pwn:QNH46_22095"/>
<dbReference type="PROSITE" id="PS50005">
    <property type="entry name" value="TPR"/>
    <property type="match status" value="1"/>
</dbReference>
<reference evidence="3" key="1">
    <citation type="submission" date="2023-05" db="EMBL/GenBank/DDBJ databases">
        <title>Comparative genomics of Bacillaceae isolates and their secondary metabolite potential.</title>
        <authorList>
            <person name="Song L."/>
            <person name="Nielsen L.J."/>
            <person name="Mohite O."/>
            <person name="Xu X."/>
            <person name="Weber T."/>
            <person name="Kovacs A.T."/>
        </authorList>
    </citation>
    <scope>NUCLEOTIDE SEQUENCE</scope>
    <source>
        <strain evidence="3">B2_4</strain>
    </source>
</reference>
<protein>
    <submittedName>
        <fullName evidence="3">Glycosyltransferase</fullName>
        <ecNumber evidence="3">2.4.-.-</ecNumber>
    </submittedName>
</protein>
<dbReference type="InterPro" id="IPR019734">
    <property type="entry name" value="TPR_rpt"/>
</dbReference>
<dbReference type="Gene3D" id="1.25.40.10">
    <property type="entry name" value="Tetratricopeptide repeat domain"/>
    <property type="match status" value="1"/>
</dbReference>
<accession>A0AA95KTC5</accession>
<gene>
    <name evidence="3" type="ORF">QNH46_22095</name>
</gene>
<dbReference type="PANTHER" id="PTHR43630">
    <property type="entry name" value="POLY-BETA-1,6-N-ACETYL-D-GLUCOSAMINE SYNTHASE"/>
    <property type="match status" value="1"/>
</dbReference>
<evidence type="ECO:0000313" key="3">
    <source>
        <dbReference type="EMBL" id="WHX48713.1"/>
    </source>
</evidence>
<evidence type="ECO:0000313" key="4">
    <source>
        <dbReference type="Proteomes" id="UP001177943"/>
    </source>
</evidence>
<dbReference type="GO" id="GO:0016757">
    <property type="term" value="F:glycosyltransferase activity"/>
    <property type="evidence" value="ECO:0007669"/>
    <property type="project" value="UniProtKB-KW"/>
</dbReference>
<dbReference type="CDD" id="cd02511">
    <property type="entry name" value="Beta4Glucosyltransferase"/>
    <property type="match status" value="1"/>
</dbReference>
<dbReference type="PANTHER" id="PTHR43630:SF2">
    <property type="entry name" value="GLYCOSYLTRANSFERASE"/>
    <property type="match status" value="1"/>
</dbReference>
<keyword evidence="1" id="KW-0802">TPR repeat</keyword>
<dbReference type="Proteomes" id="UP001177943">
    <property type="component" value="Chromosome"/>
</dbReference>
<dbReference type="InterPro" id="IPR011990">
    <property type="entry name" value="TPR-like_helical_dom_sf"/>
</dbReference>
<dbReference type="Pfam" id="PF00535">
    <property type="entry name" value="Glycos_transf_2"/>
    <property type="match status" value="1"/>
</dbReference>
<dbReference type="SUPFAM" id="SSF48452">
    <property type="entry name" value="TPR-like"/>
    <property type="match status" value="2"/>
</dbReference>
<dbReference type="EMBL" id="CP126084">
    <property type="protein sequence ID" value="WHX48713.1"/>
    <property type="molecule type" value="Genomic_DNA"/>
</dbReference>
<dbReference type="EC" id="2.4.-.-" evidence="3"/>
<proteinExistence type="predicted"/>
<keyword evidence="3" id="KW-0328">Glycosyltransferase</keyword>
<dbReference type="AlphaFoldDB" id="A0AA95KTC5"/>
<dbReference type="SMART" id="SM00028">
    <property type="entry name" value="TPR"/>
    <property type="match status" value="4"/>
</dbReference>
<name>A0AA95KTC5_9BACL</name>
<evidence type="ECO:0000256" key="1">
    <source>
        <dbReference type="PROSITE-ProRule" id="PRU00339"/>
    </source>
</evidence>
<keyword evidence="3" id="KW-0808">Transferase</keyword>
<dbReference type="InterPro" id="IPR029044">
    <property type="entry name" value="Nucleotide-diphossugar_trans"/>
</dbReference>
<sequence length="630" mass="73912">MKKSTISLCMIVKNEERCIERCLNSVASVVDEIIIVDTGSTDQTLELVSKFDAKVFHYQWDNHFANARNYAIQQANCDYILHLDADEWIEDPFNQLNQYLNDDIYYIPIRNDLGGGLAEVHKFPRLFRRIPELMYQGAIHEQIDIQLNWHRSNGVLDQMIIHHDGYLEKVVDQKGKIERNLKILLKEVDENPSSFNYYNLGQQYFTSGEYMKAVEAYKKSYSYGGNYTFTKRLLLGLIQSLMMLKQYKDALSIAKDSFKLYPDYVEFKYYEGMIYQELGYLPDANKCFEKCIQIGDSDSSVHFNTYEGTGSYLAYARAAEIAYSNFDFEQANELLKKAIRIAPNVMGLVKSFLDFNNHIDTNILYKDMLSLWPHTGEVIQHVIAALYTLRHPLLLSFINRYEINCDEEVQSFVNLLNGNYKDSGYFWFNKDEITVDNFRDVLALSILLKDRQLMERYLNLISLRSDEKKSLLSIVEMKPIKQEKYTKEFCDILSILLTDLLKLQQYDYFDYFTKEFTTPQLRYVIAKTLYEFGFYENVLEVLIQSEVQEEDFSINELAAMSLRHLSNMEDSLYYYWEAYKIKQEPELAFHICELALQLNDIDSLKAILGDMMNWKIESAWVKRKLSGSVY</sequence>